<evidence type="ECO:0000256" key="5">
    <source>
        <dbReference type="ARBA" id="ARBA00023163"/>
    </source>
</evidence>
<name>A0A0D2D2E7_9EURO</name>
<dbReference type="GO" id="GO:0003677">
    <property type="term" value="F:DNA binding"/>
    <property type="evidence" value="ECO:0007669"/>
    <property type="project" value="UniProtKB-KW"/>
</dbReference>
<dbReference type="EMBL" id="KN847344">
    <property type="protein sequence ID" value="KIW37478.1"/>
    <property type="molecule type" value="Genomic_DNA"/>
</dbReference>
<dbReference type="InterPro" id="IPR051615">
    <property type="entry name" value="Transcr_Regulatory_Elem"/>
</dbReference>
<dbReference type="GO" id="GO:0008270">
    <property type="term" value="F:zinc ion binding"/>
    <property type="evidence" value="ECO:0007669"/>
    <property type="project" value="InterPro"/>
</dbReference>
<keyword evidence="2" id="KW-0862">Zinc</keyword>
<dbReference type="GO" id="GO:0006351">
    <property type="term" value="P:DNA-templated transcription"/>
    <property type="evidence" value="ECO:0007669"/>
    <property type="project" value="InterPro"/>
</dbReference>
<reference evidence="9 10" key="1">
    <citation type="submission" date="2015-01" db="EMBL/GenBank/DDBJ databases">
        <title>The Genome Sequence of Exophiala oligosperma CBS72588.</title>
        <authorList>
            <consortium name="The Broad Institute Genomics Platform"/>
            <person name="Cuomo C."/>
            <person name="de Hoog S."/>
            <person name="Gorbushina A."/>
            <person name="Stielow B."/>
            <person name="Teixiera M."/>
            <person name="Abouelleil A."/>
            <person name="Chapman S.B."/>
            <person name="Priest M."/>
            <person name="Young S.K."/>
            <person name="Wortman J."/>
            <person name="Nusbaum C."/>
            <person name="Birren B."/>
        </authorList>
    </citation>
    <scope>NUCLEOTIDE SEQUENCE [LARGE SCALE GENOMIC DNA]</scope>
    <source>
        <strain evidence="9 10">CBS 72588</strain>
    </source>
</reference>
<dbReference type="PANTHER" id="PTHR31313">
    <property type="entry name" value="TY1 ENHANCER ACTIVATOR"/>
    <property type="match status" value="1"/>
</dbReference>
<proteinExistence type="predicted"/>
<dbReference type="OrthoDB" id="4154772at2759"/>
<keyword evidence="5" id="KW-0804">Transcription</keyword>
<dbReference type="GeneID" id="27362591"/>
<keyword evidence="6" id="KW-0539">Nucleus</keyword>
<evidence type="ECO:0000256" key="2">
    <source>
        <dbReference type="ARBA" id="ARBA00022833"/>
    </source>
</evidence>
<feature type="region of interest" description="Disordered" evidence="7">
    <location>
        <begin position="1"/>
        <end position="24"/>
    </location>
</feature>
<dbReference type="SMART" id="SM00906">
    <property type="entry name" value="Fungal_trans"/>
    <property type="match status" value="1"/>
</dbReference>
<evidence type="ECO:0000256" key="4">
    <source>
        <dbReference type="ARBA" id="ARBA00023125"/>
    </source>
</evidence>
<protein>
    <recommendedName>
        <fullName evidence="8">Xylanolytic transcriptional activator regulatory domain-containing protein</fullName>
    </recommendedName>
</protein>
<dbReference type="VEuPathDB" id="FungiDB:PV06_10517"/>
<accession>A0A0D2D2E7</accession>
<dbReference type="Pfam" id="PF04082">
    <property type="entry name" value="Fungal_trans"/>
    <property type="match status" value="1"/>
</dbReference>
<dbReference type="AlphaFoldDB" id="A0A0D2D2E7"/>
<dbReference type="PANTHER" id="PTHR31313:SF81">
    <property type="entry name" value="TY1 ENHANCER ACTIVATOR"/>
    <property type="match status" value="1"/>
</dbReference>
<evidence type="ECO:0000256" key="1">
    <source>
        <dbReference type="ARBA" id="ARBA00022723"/>
    </source>
</evidence>
<dbReference type="HOGENOM" id="CLU_424538_0_0_1"/>
<evidence type="ECO:0000256" key="3">
    <source>
        <dbReference type="ARBA" id="ARBA00023015"/>
    </source>
</evidence>
<organism evidence="9 10">
    <name type="scientific">Exophiala oligosperma</name>
    <dbReference type="NCBI Taxonomy" id="215243"/>
    <lineage>
        <taxon>Eukaryota</taxon>
        <taxon>Fungi</taxon>
        <taxon>Dikarya</taxon>
        <taxon>Ascomycota</taxon>
        <taxon>Pezizomycotina</taxon>
        <taxon>Eurotiomycetes</taxon>
        <taxon>Chaetothyriomycetidae</taxon>
        <taxon>Chaetothyriales</taxon>
        <taxon>Herpotrichiellaceae</taxon>
        <taxon>Exophiala</taxon>
    </lineage>
</organism>
<evidence type="ECO:0000256" key="6">
    <source>
        <dbReference type="ARBA" id="ARBA00023242"/>
    </source>
</evidence>
<dbReference type="InterPro" id="IPR007219">
    <property type="entry name" value="XnlR_reg_dom"/>
</dbReference>
<evidence type="ECO:0000313" key="9">
    <source>
        <dbReference type="EMBL" id="KIW37478.1"/>
    </source>
</evidence>
<keyword evidence="3" id="KW-0805">Transcription regulation</keyword>
<gene>
    <name evidence="9" type="ORF">PV06_10517</name>
</gene>
<feature type="domain" description="Xylanolytic transcriptional activator regulatory" evidence="8">
    <location>
        <begin position="145"/>
        <end position="217"/>
    </location>
</feature>
<sequence length="645" mass="72992">MDLGRNNAPSDDPSSPRDDSSHSSVLSALSTSTQDYLSQLFWTTYNDTFPFINKELFLQAKAQDNRDYYSKTLELCIWLAGVRFADRTRTDIAVLFVPHTAECRLYRLAKEAVEADMETQTCLPLVQAFLLLADMEASLGHYSAGWMYIGTAFRMGLSMGLDLDSTYRELLPHEAEVRQFTHFMCLVMERYFAVVLKRSPMVKSFDVKILDCYSQMLVSSRELPRPLQCCLQLFEPRRTLYEVIAASNAMQNLGAHRSGHFVHRDHLKAMALTRELQRIYHNLSGGASWTPENVNQAHGGFFLFHQRYYINLILIHQQFAQFASLDPLDDLHTSNGILNTNGEAPSRLCKMTRMLCLAYSITLTRILKIHHEKRGGRRMVFQVLGHVQIAANTLLKCLIHIKDTNKQQKALGFLEDLVVILESLELLYPVASASLRSLRRSLIRQRQELSFVSSLYHSPDRLPSTDAECETIQGTHVTKPLTMNKLATPYNTETLCMYQQSPCVHTTYPMELHVPSISEDISTALDDLATKNGKESYSSVGHFVEFLPAASQPDVVTPRGTEKGVTNVRDSSLDTYQHLSFDTYDEDNLFFAEEFLNIDAEANADDDLDLDSLLPQAFWQTSHTLGAFSLASDPTVGIHAHIDVF</sequence>
<dbReference type="STRING" id="215243.A0A0D2D2E7"/>
<dbReference type="CDD" id="cd12148">
    <property type="entry name" value="fungal_TF_MHR"/>
    <property type="match status" value="1"/>
</dbReference>
<evidence type="ECO:0000313" key="10">
    <source>
        <dbReference type="Proteomes" id="UP000053342"/>
    </source>
</evidence>
<keyword evidence="10" id="KW-1185">Reference proteome</keyword>
<evidence type="ECO:0000259" key="8">
    <source>
        <dbReference type="SMART" id="SM00906"/>
    </source>
</evidence>
<dbReference type="RefSeq" id="XP_016257694.1">
    <property type="nucleotide sequence ID" value="XM_016412074.1"/>
</dbReference>
<keyword evidence="4" id="KW-0238">DNA-binding</keyword>
<evidence type="ECO:0000256" key="7">
    <source>
        <dbReference type="SAM" id="MobiDB-lite"/>
    </source>
</evidence>
<keyword evidence="1" id="KW-0479">Metal-binding</keyword>
<dbReference type="Proteomes" id="UP000053342">
    <property type="component" value="Unassembled WGS sequence"/>
</dbReference>